<dbReference type="EMBL" id="JMSZ01000016">
    <property type="protein sequence ID" value="KDE40798.1"/>
    <property type="molecule type" value="Genomic_DNA"/>
</dbReference>
<gene>
    <name evidence="7" type="ORF">ADINL_1390</name>
</gene>
<reference evidence="7 8" key="1">
    <citation type="journal article" date="2005" name="Int. J. Syst. Evol. Microbiol.">
        <title>Nitrincola lacisaponensis gen. nov., sp. nov., a novel alkaliphilic bacterium isolated from an alkaline, saline lake.</title>
        <authorList>
            <person name="Dimitriu P.A."/>
            <person name="Shukla S.K."/>
            <person name="Conradt J."/>
            <person name="Marquez M.C."/>
            <person name="Ventosa A."/>
            <person name="Maglia A."/>
            <person name="Peyton B.M."/>
            <person name="Pinkart H.C."/>
            <person name="Mormile M.R."/>
        </authorList>
    </citation>
    <scope>NUCLEOTIDE SEQUENCE [LARGE SCALE GENOMIC DNA]</scope>
    <source>
        <strain evidence="7 8">4CA</strain>
    </source>
</reference>
<keyword evidence="3" id="KW-0067">ATP-binding</keyword>
<dbReference type="Pfam" id="PF00005">
    <property type="entry name" value="ABC_tran"/>
    <property type="match status" value="1"/>
</dbReference>
<proteinExistence type="predicted"/>
<dbReference type="SUPFAM" id="SSF52540">
    <property type="entry name" value="P-loop containing nucleoside triphosphate hydrolases"/>
    <property type="match status" value="1"/>
</dbReference>
<comment type="function">
    <text evidence="5">Part of the ABC transporter complex HmuTUV involved in hemin import. Responsible for energy coupling to the transport system.</text>
</comment>
<dbReference type="GO" id="GO:0005524">
    <property type="term" value="F:ATP binding"/>
    <property type="evidence" value="ECO:0007669"/>
    <property type="project" value="UniProtKB-KW"/>
</dbReference>
<accession>A0A063Y3A3</accession>
<organism evidence="7 8">
    <name type="scientific">Nitrincola lacisaponensis</name>
    <dbReference type="NCBI Taxonomy" id="267850"/>
    <lineage>
        <taxon>Bacteria</taxon>
        <taxon>Pseudomonadati</taxon>
        <taxon>Pseudomonadota</taxon>
        <taxon>Gammaproteobacteria</taxon>
        <taxon>Oceanospirillales</taxon>
        <taxon>Oceanospirillaceae</taxon>
        <taxon>Nitrincola</taxon>
    </lineage>
</organism>
<dbReference type="PANTHER" id="PTHR42794:SF1">
    <property type="entry name" value="HEMIN IMPORT ATP-BINDING PROTEIN HMUV"/>
    <property type="match status" value="1"/>
</dbReference>
<sequence length="243" mass="26641">MAVIKMTDVSLAHRLARVNLDLQPGEVLGLIGPNGAGKTSLLHCFAGVESYTGEIRLLDAALSDYSGEQRARLMGLLPQRCQSAWSLSVGDIIRLGRLPWRDDCPEKVSQAARMTGVNQWLDHPVDQLSGGEQARVWLARVLAGEPRVLLADEPLASLDLYYQCHILTLLRDYAQGERSVMLSMHDLSMAARYCDRLCLLHQGEVFALGSPAEVLTRENLLAVYQVQVQLDLAATPPVVSVIG</sequence>
<dbReference type="PATRIC" id="fig|267850.7.peg.1385"/>
<dbReference type="RefSeq" id="WP_036545234.1">
    <property type="nucleotide sequence ID" value="NZ_JMSZ01000016.1"/>
</dbReference>
<dbReference type="OrthoDB" id="6461291at2"/>
<dbReference type="AlphaFoldDB" id="A0A063Y3A3"/>
<keyword evidence="2" id="KW-0547">Nucleotide-binding</keyword>
<evidence type="ECO:0000256" key="2">
    <source>
        <dbReference type="ARBA" id="ARBA00022741"/>
    </source>
</evidence>
<evidence type="ECO:0000259" key="6">
    <source>
        <dbReference type="PROSITE" id="PS50893"/>
    </source>
</evidence>
<evidence type="ECO:0000313" key="7">
    <source>
        <dbReference type="EMBL" id="KDE40798.1"/>
    </source>
</evidence>
<evidence type="ECO:0000256" key="5">
    <source>
        <dbReference type="ARBA" id="ARBA00037066"/>
    </source>
</evidence>
<evidence type="ECO:0000256" key="4">
    <source>
        <dbReference type="ARBA" id="ARBA00022967"/>
    </source>
</evidence>
<evidence type="ECO:0000256" key="3">
    <source>
        <dbReference type="ARBA" id="ARBA00022840"/>
    </source>
</evidence>
<dbReference type="InterPro" id="IPR003593">
    <property type="entry name" value="AAA+_ATPase"/>
</dbReference>
<dbReference type="InterPro" id="IPR003439">
    <property type="entry name" value="ABC_transporter-like_ATP-bd"/>
</dbReference>
<evidence type="ECO:0000313" key="8">
    <source>
        <dbReference type="Proteomes" id="UP000027318"/>
    </source>
</evidence>
<dbReference type="SMART" id="SM00382">
    <property type="entry name" value="AAA"/>
    <property type="match status" value="1"/>
</dbReference>
<protein>
    <submittedName>
        <fullName evidence="7">Vitamin B12 ABC transporter, ATPase component BtuD</fullName>
    </submittedName>
</protein>
<dbReference type="PROSITE" id="PS00211">
    <property type="entry name" value="ABC_TRANSPORTER_1"/>
    <property type="match status" value="1"/>
</dbReference>
<dbReference type="CDD" id="cd03214">
    <property type="entry name" value="ABC_Iron-Siderophores_B12_Hemin"/>
    <property type="match status" value="1"/>
</dbReference>
<keyword evidence="8" id="KW-1185">Reference proteome</keyword>
<keyword evidence="4" id="KW-1278">Translocase</keyword>
<comment type="caution">
    <text evidence="7">The sequence shown here is derived from an EMBL/GenBank/DDBJ whole genome shotgun (WGS) entry which is preliminary data.</text>
</comment>
<dbReference type="Proteomes" id="UP000027318">
    <property type="component" value="Unassembled WGS sequence"/>
</dbReference>
<dbReference type="STRING" id="267850.ADINL_1390"/>
<dbReference type="InterPro" id="IPR017871">
    <property type="entry name" value="ABC_transporter-like_CS"/>
</dbReference>
<dbReference type="Gene3D" id="3.40.50.300">
    <property type="entry name" value="P-loop containing nucleotide triphosphate hydrolases"/>
    <property type="match status" value="1"/>
</dbReference>
<keyword evidence="1" id="KW-0813">Transport</keyword>
<dbReference type="GO" id="GO:0016887">
    <property type="term" value="F:ATP hydrolysis activity"/>
    <property type="evidence" value="ECO:0007669"/>
    <property type="project" value="InterPro"/>
</dbReference>
<dbReference type="InterPro" id="IPR027417">
    <property type="entry name" value="P-loop_NTPase"/>
</dbReference>
<dbReference type="PANTHER" id="PTHR42794">
    <property type="entry name" value="HEMIN IMPORT ATP-BINDING PROTEIN HMUV"/>
    <property type="match status" value="1"/>
</dbReference>
<name>A0A063Y3A3_9GAMM</name>
<evidence type="ECO:0000256" key="1">
    <source>
        <dbReference type="ARBA" id="ARBA00022448"/>
    </source>
</evidence>
<feature type="domain" description="ABC transporter" evidence="6">
    <location>
        <begin position="4"/>
        <end position="227"/>
    </location>
</feature>
<dbReference type="PROSITE" id="PS50893">
    <property type="entry name" value="ABC_TRANSPORTER_2"/>
    <property type="match status" value="1"/>
</dbReference>